<dbReference type="PANTHER" id="PTHR14136:SF17">
    <property type="entry name" value="BTB_POZ DOMAIN-CONTAINING PROTEIN KCTD9"/>
    <property type="match status" value="1"/>
</dbReference>
<dbReference type="STRING" id="288992.SAMN04488522_101601"/>
<dbReference type="SUPFAM" id="SSF141571">
    <property type="entry name" value="Pentapeptide repeat-like"/>
    <property type="match status" value="2"/>
</dbReference>
<gene>
    <name evidence="2" type="ORF">SAMN04488522_101601</name>
</gene>
<dbReference type="SMART" id="SM00530">
    <property type="entry name" value="HTH_XRE"/>
    <property type="match status" value="1"/>
</dbReference>
<dbReference type="Gene3D" id="2.160.20.80">
    <property type="entry name" value="E3 ubiquitin-protein ligase SopA"/>
    <property type="match status" value="3"/>
</dbReference>
<dbReference type="PANTHER" id="PTHR14136">
    <property type="entry name" value="BTB_POZ DOMAIN-CONTAINING PROTEIN KCTD9"/>
    <property type="match status" value="1"/>
</dbReference>
<dbReference type="GO" id="GO:0003677">
    <property type="term" value="F:DNA binding"/>
    <property type="evidence" value="ECO:0007669"/>
    <property type="project" value="InterPro"/>
</dbReference>
<evidence type="ECO:0000313" key="2">
    <source>
        <dbReference type="EMBL" id="SHE57299.1"/>
    </source>
</evidence>
<proteinExistence type="predicted"/>
<dbReference type="SUPFAM" id="SSF47413">
    <property type="entry name" value="lambda repressor-like DNA-binding domains"/>
    <property type="match status" value="1"/>
</dbReference>
<dbReference type="Pfam" id="PF00805">
    <property type="entry name" value="Pentapeptide"/>
    <property type="match status" value="2"/>
</dbReference>
<protein>
    <submittedName>
        <fullName evidence="2">Uncharacterized protein YjbI, contains pentapeptide repeats</fullName>
    </submittedName>
</protein>
<dbReference type="Gene3D" id="1.10.260.40">
    <property type="entry name" value="lambda repressor-like DNA-binding domains"/>
    <property type="match status" value="1"/>
</dbReference>
<dbReference type="EMBL" id="FQUQ01000001">
    <property type="protein sequence ID" value="SHE57299.1"/>
    <property type="molecule type" value="Genomic_DNA"/>
</dbReference>
<dbReference type="CDD" id="cd00093">
    <property type="entry name" value="HTH_XRE"/>
    <property type="match status" value="1"/>
</dbReference>
<dbReference type="InterPro" id="IPR001387">
    <property type="entry name" value="Cro/C1-type_HTH"/>
</dbReference>
<keyword evidence="3" id="KW-1185">Reference proteome</keyword>
<dbReference type="InterPro" id="IPR051082">
    <property type="entry name" value="Pentapeptide-BTB/POZ_domain"/>
</dbReference>
<sequence>MIGTKITEARKKKNLSQAQLAQQLFISPQAVGKWERGESMPDIITLNHLAEILDVDLNYFSESMPSQTRELTPFEPLIKPTDELPAENQVKKLSWDMSDGNWLDADFSGLKNLQEKFSSSNMQHCLFIGSELSGLLLKGNNVDSCNFSNSDLSKSHIQNSNLLSNSFKDCSLKEAEFSKSYINGCDFSGADLTGLKLLKSNHADACNFSNSDISNSHMLNSSIANSIFKNCSLKEAEFSKTHIDSCDFSDTNFTGIVFKSGAFLSNAIVNAVWNRSSFIGTRIEELLFEGALEDCYFENCGFKKVTFQNTRLTNTFFKNNSLKRVSFVNCQSDRMTYEFLKGGKVDLTGITVFEV</sequence>
<evidence type="ECO:0000259" key="1">
    <source>
        <dbReference type="PROSITE" id="PS50943"/>
    </source>
</evidence>
<organism evidence="2 3">
    <name type="scientific">Pedobacter caeni</name>
    <dbReference type="NCBI Taxonomy" id="288992"/>
    <lineage>
        <taxon>Bacteria</taxon>
        <taxon>Pseudomonadati</taxon>
        <taxon>Bacteroidota</taxon>
        <taxon>Sphingobacteriia</taxon>
        <taxon>Sphingobacteriales</taxon>
        <taxon>Sphingobacteriaceae</taxon>
        <taxon>Pedobacter</taxon>
    </lineage>
</organism>
<reference evidence="3" key="1">
    <citation type="submission" date="2016-11" db="EMBL/GenBank/DDBJ databases">
        <authorList>
            <person name="Varghese N."/>
            <person name="Submissions S."/>
        </authorList>
    </citation>
    <scope>NUCLEOTIDE SEQUENCE [LARGE SCALE GENOMIC DNA]</scope>
    <source>
        <strain evidence="3">DSM 16990</strain>
    </source>
</reference>
<dbReference type="Proteomes" id="UP000184287">
    <property type="component" value="Unassembled WGS sequence"/>
</dbReference>
<dbReference type="InterPro" id="IPR001646">
    <property type="entry name" value="5peptide_repeat"/>
</dbReference>
<dbReference type="Pfam" id="PF01381">
    <property type="entry name" value="HTH_3"/>
    <property type="match status" value="1"/>
</dbReference>
<evidence type="ECO:0000313" key="3">
    <source>
        <dbReference type="Proteomes" id="UP000184287"/>
    </source>
</evidence>
<dbReference type="InterPro" id="IPR010982">
    <property type="entry name" value="Lambda_DNA-bd_dom_sf"/>
</dbReference>
<name>A0A1M4UKS2_9SPHI</name>
<dbReference type="AlphaFoldDB" id="A0A1M4UKS2"/>
<accession>A0A1M4UKS2</accession>
<feature type="domain" description="HTH cro/C1-type" evidence="1">
    <location>
        <begin position="6"/>
        <end position="60"/>
    </location>
</feature>
<dbReference type="PROSITE" id="PS50943">
    <property type="entry name" value="HTH_CROC1"/>
    <property type="match status" value="1"/>
</dbReference>